<dbReference type="HOGENOM" id="CLU_492325_0_0_11"/>
<dbReference type="Gene3D" id="2.60.40.10">
    <property type="entry name" value="Immunoglobulins"/>
    <property type="match status" value="2"/>
</dbReference>
<organism evidence="6 7">
    <name type="scientific">Aeromicrobium marinum DSM 15272</name>
    <dbReference type="NCBI Taxonomy" id="585531"/>
    <lineage>
        <taxon>Bacteria</taxon>
        <taxon>Bacillati</taxon>
        <taxon>Actinomycetota</taxon>
        <taxon>Actinomycetes</taxon>
        <taxon>Propionibacteriales</taxon>
        <taxon>Nocardioidaceae</taxon>
        <taxon>Aeromicrobium</taxon>
    </lineage>
</organism>
<keyword evidence="1" id="KW-0326">Glycosidase</keyword>
<keyword evidence="7" id="KW-1185">Reference proteome</keyword>
<dbReference type="SMART" id="SM00060">
    <property type="entry name" value="FN3"/>
    <property type="match status" value="2"/>
</dbReference>
<evidence type="ECO:0008006" key="8">
    <source>
        <dbReference type="Google" id="ProtNLM"/>
    </source>
</evidence>
<proteinExistence type="predicted"/>
<dbReference type="Pfam" id="PF00395">
    <property type="entry name" value="SLH"/>
    <property type="match status" value="3"/>
</dbReference>
<dbReference type="InterPro" id="IPR001119">
    <property type="entry name" value="SLH_dom"/>
</dbReference>
<dbReference type="PROSITE" id="PS51272">
    <property type="entry name" value="SLH"/>
    <property type="match status" value="3"/>
</dbReference>
<reference evidence="6" key="1">
    <citation type="submission" date="2010-08" db="EMBL/GenBank/DDBJ databases">
        <authorList>
            <person name="Muzny D."/>
            <person name="Qin X."/>
            <person name="Buhay C."/>
            <person name="Dugan-Rocha S."/>
            <person name="Ding Y."/>
            <person name="Chen G."/>
            <person name="Hawes A."/>
            <person name="Holder M."/>
            <person name="Jhangiani S."/>
            <person name="Johnson A."/>
            <person name="Khan Z."/>
            <person name="Li Z."/>
            <person name="Liu W."/>
            <person name="Liu X."/>
            <person name="Perez L."/>
            <person name="Shen H."/>
            <person name="Wang Q."/>
            <person name="Watt J."/>
            <person name="Xi L."/>
            <person name="Xin Y."/>
            <person name="Zhou J."/>
            <person name="Deng J."/>
            <person name="Jiang H."/>
            <person name="Liu Y."/>
            <person name="Qu J."/>
            <person name="Song X.-Z."/>
            <person name="Zhang L."/>
            <person name="Villasana D."/>
            <person name="Johnson A."/>
            <person name="Liu J."/>
            <person name="Liyanage D."/>
            <person name="Lorensuhewa L."/>
            <person name="Robinson T."/>
            <person name="Song A."/>
            <person name="Song B.-B."/>
            <person name="Dinh H."/>
            <person name="Thornton R."/>
            <person name="Coyle M."/>
            <person name="Francisco L."/>
            <person name="Jackson L."/>
            <person name="Javaid M."/>
            <person name="Korchina V."/>
            <person name="Kovar C."/>
            <person name="Mata R."/>
            <person name="Mathew T."/>
            <person name="Ngo R."/>
            <person name="Nguyen L."/>
            <person name="Nguyen N."/>
            <person name="Okwuonu G."/>
            <person name="Ongeri F."/>
            <person name="Pham C."/>
            <person name="Simmons D."/>
            <person name="Wilczek-Boney K."/>
            <person name="Hale W."/>
            <person name="Jakkamsetti A."/>
            <person name="Pham P."/>
            <person name="Ruth R."/>
            <person name="San Lucas F."/>
            <person name="Warren J."/>
            <person name="Zhang J."/>
            <person name="Zhao Z."/>
            <person name="Zhou C."/>
            <person name="Zhu D."/>
            <person name="Lee S."/>
            <person name="Bess C."/>
            <person name="Blankenburg K."/>
            <person name="Forbes L."/>
            <person name="Fu Q."/>
            <person name="Gubbala S."/>
            <person name="Hirani K."/>
            <person name="Jayaseelan J.C."/>
            <person name="Lara F."/>
            <person name="Munidasa M."/>
            <person name="Palculict T."/>
            <person name="Patil S."/>
            <person name="Pu L.-L."/>
            <person name="Saada N."/>
            <person name="Tang L."/>
            <person name="Weissenberger G."/>
            <person name="Zhu Y."/>
            <person name="Hemphill L."/>
            <person name="Shang Y."/>
            <person name="Youmans B."/>
            <person name="Ayvaz T."/>
            <person name="Ross M."/>
            <person name="Santibanez J."/>
            <person name="Aqrawi P."/>
            <person name="Gross S."/>
            <person name="Joshi V."/>
            <person name="Fowler G."/>
            <person name="Nazareth L."/>
            <person name="Reid J."/>
            <person name="Worley K."/>
            <person name="Petrosino J."/>
            <person name="Highlander S."/>
            <person name="Gibbs R."/>
        </authorList>
    </citation>
    <scope>NUCLEOTIDE SEQUENCE [LARGE SCALE GENOMIC DNA]</scope>
    <source>
        <strain evidence="6">DSM 15272</strain>
    </source>
</reference>
<dbReference type="Pfam" id="PF00041">
    <property type="entry name" value="fn3"/>
    <property type="match status" value="2"/>
</dbReference>
<accession>E2S8W8</accession>
<dbReference type="PANTHER" id="PTHR43308">
    <property type="entry name" value="OUTER MEMBRANE PROTEIN ALPHA-RELATED"/>
    <property type="match status" value="1"/>
</dbReference>
<sequence>MVVGVIATVLPFAASAAPSSSVAGTVTEAGTGDPVEDVVVRFNRQIDGGPVLEGGIRTRADGAYTRPTEPGQYTVCFYSRAHTPTCTDEFVLAADEMLTGLDAVLTVDPEAAEPTVAPTGLALDDQEPVSTTSVGATWDAAAYGLFAYGVAVSVDGEPIDIQYTESTETELVVDGLEPGTEYKLTVAALLPSGQESVQSAPLTVTTEDVPVGLVDPPSNLRLDRTVAPASDAIAVEWDPSDDEVSQYAVYYADDDSRINGVQYVDGDETSLVVDDGGDGLEANVSYTLTVQAVGAADDVSGPSNEIRVSTLAEGEFPDFSDTVLNTFAYEIDWLASTGITTGYDDGTFRPGQPVLREQMAAFLYRLETLRLGEEPWVDMPEESPFTDVPETHEFYREMVWLEQEGITTGYDNGDETISFRPSEPVLREQMAAFLYRFDFQDFTSEGEPTFNDVAPGFVFFDEIEWLALTGITTGYDDGTFRGGQPVLREQMAAFLYRYNLLPFEEQMLR</sequence>
<evidence type="ECO:0000256" key="2">
    <source>
        <dbReference type="ARBA" id="ARBA00023326"/>
    </source>
</evidence>
<keyword evidence="2" id="KW-0119">Carbohydrate metabolism</keyword>
<dbReference type="InterPro" id="IPR051465">
    <property type="entry name" value="Cell_Envelope_Struct_Comp"/>
</dbReference>
<feature type="domain" description="SLH" evidence="5">
    <location>
        <begin position="450"/>
        <end position="509"/>
    </location>
</feature>
<keyword evidence="3" id="KW-0732">Signal</keyword>
<keyword evidence="1" id="KW-0378">Hydrolase</keyword>
<dbReference type="SUPFAM" id="SSF49464">
    <property type="entry name" value="Carboxypeptidase regulatory domain-like"/>
    <property type="match status" value="1"/>
</dbReference>
<dbReference type="Gene3D" id="2.60.40.1120">
    <property type="entry name" value="Carboxypeptidase-like, regulatory domain"/>
    <property type="match status" value="1"/>
</dbReference>
<feature type="signal peptide" evidence="3">
    <location>
        <begin position="1"/>
        <end position="16"/>
    </location>
</feature>
<dbReference type="InterPro" id="IPR008969">
    <property type="entry name" value="CarboxyPept-like_regulatory"/>
</dbReference>
<dbReference type="SUPFAM" id="SSF49265">
    <property type="entry name" value="Fibronectin type III"/>
    <property type="match status" value="1"/>
</dbReference>
<dbReference type="EMBL" id="ACLF03000002">
    <property type="protein sequence ID" value="EFQ84623.1"/>
    <property type="molecule type" value="Genomic_DNA"/>
</dbReference>
<evidence type="ECO:0000259" key="4">
    <source>
        <dbReference type="PROSITE" id="PS50853"/>
    </source>
</evidence>
<feature type="domain" description="Fibronectin type-III" evidence="4">
    <location>
        <begin position="117"/>
        <end position="209"/>
    </location>
</feature>
<keyword evidence="2" id="KW-0624">Polysaccharide degradation</keyword>
<feature type="domain" description="Fibronectin type-III" evidence="4">
    <location>
        <begin position="216"/>
        <end position="313"/>
    </location>
</feature>
<feature type="domain" description="SLH" evidence="5">
    <location>
        <begin position="381"/>
        <end position="448"/>
    </location>
</feature>
<gene>
    <name evidence="6" type="ORF">HMPREF0063_10476</name>
</gene>
<evidence type="ECO:0000313" key="6">
    <source>
        <dbReference type="EMBL" id="EFQ84623.1"/>
    </source>
</evidence>
<comment type="caution">
    <text evidence="6">The sequence shown here is derived from an EMBL/GenBank/DDBJ whole genome shotgun (WGS) entry which is preliminary data.</text>
</comment>
<dbReference type="CDD" id="cd00063">
    <property type="entry name" value="FN3"/>
    <property type="match status" value="2"/>
</dbReference>
<dbReference type="PROSITE" id="PS50853">
    <property type="entry name" value="FN3"/>
    <property type="match status" value="2"/>
</dbReference>
<dbReference type="InterPro" id="IPR003961">
    <property type="entry name" value="FN3_dom"/>
</dbReference>
<dbReference type="InterPro" id="IPR013783">
    <property type="entry name" value="Ig-like_fold"/>
</dbReference>
<name>E2S8W8_9ACTN</name>
<dbReference type="AlphaFoldDB" id="E2S8W8"/>
<feature type="chain" id="PRO_5039398149" description="Fibronectin type III domain protein" evidence="3">
    <location>
        <begin position="17"/>
        <end position="509"/>
    </location>
</feature>
<dbReference type="eggNOG" id="COG1404">
    <property type="taxonomic scope" value="Bacteria"/>
</dbReference>
<evidence type="ECO:0000256" key="3">
    <source>
        <dbReference type="SAM" id="SignalP"/>
    </source>
</evidence>
<dbReference type="GO" id="GO:0016798">
    <property type="term" value="F:hydrolase activity, acting on glycosyl bonds"/>
    <property type="evidence" value="ECO:0007669"/>
    <property type="project" value="UniProtKB-KW"/>
</dbReference>
<dbReference type="GO" id="GO:0000272">
    <property type="term" value="P:polysaccharide catabolic process"/>
    <property type="evidence" value="ECO:0007669"/>
    <property type="project" value="UniProtKB-KW"/>
</dbReference>
<evidence type="ECO:0000256" key="1">
    <source>
        <dbReference type="ARBA" id="ARBA00023295"/>
    </source>
</evidence>
<protein>
    <recommendedName>
        <fullName evidence="8">Fibronectin type III domain protein</fullName>
    </recommendedName>
</protein>
<dbReference type="InterPro" id="IPR036116">
    <property type="entry name" value="FN3_sf"/>
</dbReference>
<dbReference type="STRING" id="585531.HMPREF0063_10476"/>
<feature type="domain" description="SLH" evidence="5">
    <location>
        <begin position="314"/>
        <end position="377"/>
    </location>
</feature>
<evidence type="ECO:0000313" key="7">
    <source>
        <dbReference type="Proteomes" id="UP000003111"/>
    </source>
</evidence>
<evidence type="ECO:0000259" key="5">
    <source>
        <dbReference type="PROSITE" id="PS51272"/>
    </source>
</evidence>
<dbReference type="Proteomes" id="UP000003111">
    <property type="component" value="Unassembled WGS sequence"/>
</dbReference>